<evidence type="ECO:0000256" key="1">
    <source>
        <dbReference type="SAM" id="Phobius"/>
    </source>
</evidence>
<reference evidence="3" key="1">
    <citation type="journal article" date="2023" name="bioRxiv">
        <title>Scaffold-level genome assemblies of two parasitoid biocontrol wasps reveal the parthenogenesis mechanism and an associated novel virus.</title>
        <authorList>
            <person name="Inwood S."/>
            <person name="Skelly J."/>
            <person name="Guhlin J."/>
            <person name="Harrop T."/>
            <person name="Goldson S."/>
            <person name="Dearden P."/>
        </authorList>
    </citation>
    <scope>NUCLEOTIDE SEQUENCE</scope>
    <source>
        <strain evidence="3">Irish</strain>
        <tissue evidence="3">Whole body</tissue>
    </source>
</reference>
<accession>A0AA39FKR7</accession>
<dbReference type="SUPFAM" id="SSF53474">
    <property type="entry name" value="alpha/beta-Hydrolases"/>
    <property type="match status" value="1"/>
</dbReference>
<dbReference type="GO" id="GO:0017171">
    <property type="term" value="F:serine hydrolase activity"/>
    <property type="evidence" value="ECO:0007669"/>
    <property type="project" value="TreeGrafter"/>
</dbReference>
<evidence type="ECO:0000259" key="2">
    <source>
        <dbReference type="Pfam" id="PF00561"/>
    </source>
</evidence>
<keyword evidence="1" id="KW-1133">Transmembrane helix</keyword>
<dbReference type="Gene3D" id="3.40.50.1820">
    <property type="entry name" value="alpha/beta hydrolase"/>
    <property type="match status" value="1"/>
</dbReference>
<feature type="transmembrane region" description="Helical" evidence="1">
    <location>
        <begin position="6"/>
        <end position="27"/>
    </location>
</feature>
<protein>
    <recommendedName>
        <fullName evidence="2">AB hydrolase-1 domain-containing protein</fullName>
    </recommendedName>
</protein>
<keyword evidence="4" id="KW-1185">Reference proteome</keyword>
<evidence type="ECO:0000313" key="3">
    <source>
        <dbReference type="EMBL" id="KAK0171407.1"/>
    </source>
</evidence>
<dbReference type="Proteomes" id="UP001168990">
    <property type="component" value="Unassembled WGS sequence"/>
</dbReference>
<feature type="domain" description="AB hydrolase-1" evidence="2">
    <location>
        <begin position="87"/>
        <end position="191"/>
    </location>
</feature>
<comment type="caution">
    <text evidence="3">The sequence shown here is derived from an EMBL/GenBank/DDBJ whole genome shotgun (WGS) entry which is preliminary data.</text>
</comment>
<evidence type="ECO:0000313" key="4">
    <source>
        <dbReference type="Proteomes" id="UP001168990"/>
    </source>
</evidence>
<dbReference type="Pfam" id="PF00561">
    <property type="entry name" value="Abhydrolase_1"/>
    <property type="match status" value="1"/>
</dbReference>
<dbReference type="AlphaFoldDB" id="A0AA39FKR7"/>
<keyword evidence="1" id="KW-0812">Transmembrane</keyword>
<organism evidence="3 4">
    <name type="scientific">Microctonus aethiopoides</name>
    <dbReference type="NCBI Taxonomy" id="144406"/>
    <lineage>
        <taxon>Eukaryota</taxon>
        <taxon>Metazoa</taxon>
        <taxon>Ecdysozoa</taxon>
        <taxon>Arthropoda</taxon>
        <taxon>Hexapoda</taxon>
        <taxon>Insecta</taxon>
        <taxon>Pterygota</taxon>
        <taxon>Neoptera</taxon>
        <taxon>Endopterygota</taxon>
        <taxon>Hymenoptera</taxon>
        <taxon>Apocrita</taxon>
        <taxon>Ichneumonoidea</taxon>
        <taxon>Braconidae</taxon>
        <taxon>Euphorinae</taxon>
        <taxon>Microctonus</taxon>
    </lineage>
</organism>
<dbReference type="InterPro" id="IPR029058">
    <property type="entry name" value="AB_hydrolase_fold"/>
</dbReference>
<dbReference type="PANTHER" id="PTHR46331">
    <property type="entry name" value="VALACYCLOVIR HYDROLASE"/>
    <property type="match status" value="1"/>
</dbReference>
<reference evidence="3" key="2">
    <citation type="submission" date="2023-03" db="EMBL/GenBank/DDBJ databases">
        <authorList>
            <person name="Inwood S.N."/>
            <person name="Skelly J.G."/>
            <person name="Guhlin J."/>
            <person name="Harrop T.W.R."/>
            <person name="Goldson S.G."/>
            <person name="Dearden P.K."/>
        </authorList>
    </citation>
    <scope>NUCLEOTIDE SEQUENCE</scope>
    <source>
        <strain evidence="3">Irish</strain>
        <tissue evidence="3">Whole body</tissue>
    </source>
</reference>
<name>A0AA39FKR7_9HYME</name>
<keyword evidence="1" id="KW-0472">Membrane</keyword>
<dbReference type="EMBL" id="JAQQBS010000003">
    <property type="protein sequence ID" value="KAK0171407.1"/>
    <property type="molecule type" value="Genomic_DNA"/>
</dbReference>
<gene>
    <name evidence="3" type="ORF">PV328_009143</name>
</gene>
<proteinExistence type="predicted"/>
<sequence>MKYIVSWGVHIIVIENLLMMNSCILLIGRHISPFELSIFYSRNLRKTCNICAGARNSSIATFTVQEKKINVNGININHVITGEGNHPVLLLPGALGSVWTDFKPQLENLDKTKLTLVAWDPPGYGKSRPPDRTFPENFFERDACYAHDLMTTLRFSKFSLIGWSDGAITSLILAAKNPQNVQKLILLAANSYISPEEMKIYKGIMNIDTWSERMRAPLLAMYGEDYFRKTWKAWVMAMMKLYEKNNGDICKKIVSQIQSPTMIIHGSRDVIVAAEHPIYLRENILNSKLKIFENGGHNLHLRYHEEINKIILEFLTDN</sequence>
<dbReference type="InterPro" id="IPR000073">
    <property type="entry name" value="AB_hydrolase_1"/>
</dbReference>
<dbReference type="PANTHER" id="PTHR46331:SF2">
    <property type="entry name" value="VALACYCLOVIR HYDROLASE"/>
    <property type="match status" value="1"/>
</dbReference>